<keyword evidence="1" id="KW-0805">Transcription regulation</keyword>
<dbReference type="InterPro" id="IPR001647">
    <property type="entry name" value="HTH_TetR"/>
</dbReference>
<evidence type="ECO:0000256" key="1">
    <source>
        <dbReference type="ARBA" id="ARBA00023015"/>
    </source>
</evidence>
<evidence type="ECO:0000256" key="3">
    <source>
        <dbReference type="ARBA" id="ARBA00023163"/>
    </source>
</evidence>
<dbReference type="SUPFAM" id="SSF46689">
    <property type="entry name" value="Homeodomain-like"/>
    <property type="match status" value="1"/>
</dbReference>
<dbReference type="PANTHER" id="PTHR30055:SF234">
    <property type="entry name" value="HTH-TYPE TRANSCRIPTIONAL REGULATOR BETI"/>
    <property type="match status" value="1"/>
</dbReference>
<dbReference type="InterPro" id="IPR009057">
    <property type="entry name" value="Homeodomain-like_sf"/>
</dbReference>
<reference evidence="6 7" key="1">
    <citation type="submission" date="2023-03" db="EMBL/GenBank/DDBJ databases">
        <authorList>
            <person name="Kaur S."/>
            <person name="Espinosa-Saiz D."/>
            <person name="Velazquez E."/>
            <person name="Menendez E."/>
            <person name="diCenzo G.C."/>
        </authorList>
    </citation>
    <scope>NUCLEOTIDE SEQUENCE [LARGE SCALE GENOMIC DNA]</scope>
    <source>
        <strain evidence="6 7">LMG 27395</strain>
    </source>
</reference>
<dbReference type="EMBL" id="CP120370">
    <property type="protein sequence ID" value="WEX80562.1"/>
    <property type="molecule type" value="Genomic_DNA"/>
</dbReference>
<accession>A0ABY8CRN2</accession>
<dbReference type="InterPro" id="IPR050109">
    <property type="entry name" value="HTH-type_TetR-like_transc_reg"/>
</dbReference>
<feature type="DNA-binding region" description="H-T-H motif" evidence="4">
    <location>
        <begin position="34"/>
        <end position="53"/>
    </location>
</feature>
<dbReference type="PROSITE" id="PS50977">
    <property type="entry name" value="HTH_TETR_2"/>
    <property type="match status" value="1"/>
</dbReference>
<proteinExistence type="predicted"/>
<protein>
    <submittedName>
        <fullName evidence="6">TetR/AcrR family transcriptional regulator</fullName>
    </submittedName>
</protein>
<dbReference type="PRINTS" id="PR00455">
    <property type="entry name" value="HTHTETR"/>
</dbReference>
<dbReference type="Pfam" id="PF00440">
    <property type="entry name" value="TetR_N"/>
    <property type="match status" value="1"/>
</dbReference>
<dbReference type="Proteomes" id="UP001235547">
    <property type="component" value="Chromosome 2"/>
</dbReference>
<evidence type="ECO:0000256" key="4">
    <source>
        <dbReference type="PROSITE-ProRule" id="PRU00335"/>
    </source>
</evidence>
<evidence type="ECO:0000256" key="2">
    <source>
        <dbReference type="ARBA" id="ARBA00023125"/>
    </source>
</evidence>
<evidence type="ECO:0000313" key="7">
    <source>
        <dbReference type="Proteomes" id="UP001235547"/>
    </source>
</evidence>
<keyword evidence="2 4" id="KW-0238">DNA-binding</keyword>
<feature type="domain" description="HTH tetR-type" evidence="5">
    <location>
        <begin position="11"/>
        <end position="71"/>
    </location>
</feature>
<keyword evidence="3" id="KW-0804">Transcription</keyword>
<dbReference type="RefSeq" id="WP_280731278.1">
    <property type="nucleotide sequence ID" value="NZ_CP120367.1"/>
</dbReference>
<dbReference type="PANTHER" id="PTHR30055">
    <property type="entry name" value="HTH-TYPE TRANSCRIPTIONAL REGULATOR RUTR"/>
    <property type="match status" value="1"/>
</dbReference>
<evidence type="ECO:0000313" key="6">
    <source>
        <dbReference type="EMBL" id="WEX80562.1"/>
    </source>
</evidence>
<dbReference type="Gene3D" id="1.10.357.10">
    <property type="entry name" value="Tetracycline Repressor, domain 2"/>
    <property type="match status" value="1"/>
</dbReference>
<gene>
    <name evidence="6" type="ORF">PYH38_002013</name>
</gene>
<sequence length="200" mass="22030">MTTDLCSQSRRSPRDRIVDAARDLFRKHGVRGVGVDAIVDAANSNKMTLYRHFSSKDDLIVECLRRAGMEMDNYWRELEEAHPGDGLAQLRDWVRRIGDHLGANDCNCELMSAAVQLTDEDHPARSIIKTFKDAQRGRVAELCRRAGVANAELLCDTLLLLIEGARLNQQSSGSEGPSARFAEIADAAILSFAGSCSVPE</sequence>
<name>A0ABY8CRN2_9HYPH</name>
<dbReference type="SUPFAM" id="SSF48498">
    <property type="entry name" value="Tetracyclin repressor-like, C-terminal domain"/>
    <property type="match status" value="1"/>
</dbReference>
<evidence type="ECO:0000259" key="5">
    <source>
        <dbReference type="PROSITE" id="PS50977"/>
    </source>
</evidence>
<keyword evidence="7" id="KW-1185">Reference proteome</keyword>
<organism evidence="6 7">
    <name type="scientific">Sinorhizobium numidicum</name>
    <dbReference type="NCBI Taxonomy" id="680248"/>
    <lineage>
        <taxon>Bacteria</taxon>
        <taxon>Pseudomonadati</taxon>
        <taxon>Pseudomonadota</taxon>
        <taxon>Alphaproteobacteria</taxon>
        <taxon>Hyphomicrobiales</taxon>
        <taxon>Rhizobiaceae</taxon>
        <taxon>Sinorhizobium/Ensifer group</taxon>
        <taxon>Sinorhizobium</taxon>
    </lineage>
</organism>
<dbReference type="InterPro" id="IPR036271">
    <property type="entry name" value="Tet_transcr_reg_TetR-rel_C_sf"/>
</dbReference>